<keyword evidence="8" id="KW-0809">Transit peptide</keyword>
<comment type="similarity">
    <text evidence="2 8">Belongs to the NifU family.</text>
</comment>
<dbReference type="GO" id="GO:0051537">
    <property type="term" value="F:2 iron, 2 sulfur cluster binding"/>
    <property type="evidence" value="ECO:0007669"/>
    <property type="project" value="UniProtKB-KW"/>
</dbReference>
<comment type="function">
    <text evidence="8">Scaffold protein for the de novo synthesis of iron-sulfur (Fe-S) clusters within mitochondria, which is required for maturation of both mitochondrial and cytoplasmic [2Fe-2S] and [4Fe-4S] proteins.</text>
</comment>
<dbReference type="UniPathway" id="UPA00266"/>
<dbReference type="GO" id="GO:0016226">
    <property type="term" value="P:iron-sulfur cluster assembly"/>
    <property type="evidence" value="ECO:0007669"/>
    <property type="project" value="UniProtKB-UniRule"/>
</dbReference>
<dbReference type="SUPFAM" id="SSF82649">
    <property type="entry name" value="SufE/NifU"/>
    <property type="match status" value="1"/>
</dbReference>
<dbReference type="GO" id="GO:0005759">
    <property type="term" value="C:mitochondrial matrix"/>
    <property type="evidence" value="ECO:0007669"/>
    <property type="project" value="UniProtKB-SubCell"/>
</dbReference>
<dbReference type="EMBL" id="JAEPQZ010000015">
    <property type="protein sequence ID" value="KAG2173313.1"/>
    <property type="molecule type" value="Genomic_DNA"/>
</dbReference>
<evidence type="ECO:0000259" key="9">
    <source>
        <dbReference type="Pfam" id="PF01592"/>
    </source>
</evidence>
<evidence type="ECO:0000256" key="7">
    <source>
        <dbReference type="ARBA" id="ARBA00034078"/>
    </source>
</evidence>
<reference evidence="10" key="1">
    <citation type="submission" date="2020-12" db="EMBL/GenBank/DDBJ databases">
        <title>Metabolic potential, ecology and presence of endohyphal bacteria is reflected in genomic diversity of Mucoromycotina.</title>
        <authorList>
            <person name="Muszewska A."/>
            <person name="Okrasinska A."/>
            <person name="Steczkiewicz K."/>
            <person name="Drgas O."/>
            <person name="Orlowska M."/>
            <person name="Perlinska-Lenart U."/>
            <person name="Aleksandrzak-Piekarczyk T."/>
            <person name="Szatraj K."/>
            <person name="Zielenkiewicz U."/>
            <person name="Pilsyk S."/>
            <person name="Malc E."/>
            <person name="Mieczkowski P."/>
            <person name="Kruszewska J.S."/>
            <person name="Biernat P."/>
            <person name="Pawlowska J."/>
        </authorList>
    </citation>
    <scope>NUCLEOTIDE SEQUENCE</scope>
    <source>
        <strain evidence="10">WA0000067209</strain>
    </source>
</reference>
<dbReference type="InterPro" id="IPR002871">
    <property type="entry name" value="NIF_FeS_clus_asmbl_NifU_N"/>
</dbReference>
<name>A0A8H7PG78_MORIS</name>
<dbReference type="GO" id="GO:0005506">
    <property type="term" value="F:iron ion binding"/>
    <property type="evidence" value="ECO:0007669"/>
    <property type="project" value="UniProtKB-UniRule"/>
</dbReference>
<accession>A0A8H7PG78</accession>
<dbReference type="OrthoDB" id="1925777at2759"/>
<dbReference type="AlphaFoldDB" id="A0A8H7PG78"/>
<evidence type="ECO:0000313" key="11">
    <source>
        <dbReference type="Proteomes" id="UP000654370"/>
    </source>
</evidence>
<evidence type="ECO:0000256" key="1">
    <source>
        <dbReference type="ARBA" id="ARBA00005151"/>
    </source>
</evidence>
<keyword evidence="6 8" id="KW-0411">Iron-sulfur</keyword>
<organism evidence="10 11">
    <name type="scientific">Mortierella isabellina</name>
    <name type="common">Filamentous fungus</name>
    <name type="synonym">Umbelopsis isabellina</name>
    <dbReference type="NCBI Taxonomy" id="91625"/>
    <lineage>
        <taxon>Eukaryota</taxon>
        <taxon>Fungi</taxon>
        <taxon>Fungi incertae sedis</taxon>
        <taxon>Mucoromycota</taxon>
        <taxon>Mucoromycotina</taxon>
        <taxon>Umbelopsidomycetes</taxon>
        <taxon>Umbelopsidales</taxon>
        <taxon>Umbelopsidaceae</taxon>
        <taxon>Umbelopsis</taxon>
    </lineage>
</organism>
<dbReference type="Gene3D" id="3.90.1010.10">
    <property type="match status" value="1"/>
</dbReference>
<keyword evidence="3 8" id="KW-0001">2Fe-2S</keyword>
<dbReference type="Proteomes" id="UP000654370">
    <property type="component" value="Unassembled WGS sequence"/>
</dbReference>
<dbReference type="FunFam" id="3.90.1010.10:FF:000005">
    <property type="entry name" value="Iron-sulfur cluster assembly protein"/>
    <property type="match status" value="1"/>
</dbReference>
<comment type="subcellular location">
    <subcellularLocation>
        <location evidence="8">Mitochondrion matrix</location>
    </subcellularLocation>
</comment>
<dbReference type="Pfam" id="PF01592">
    <property type="entry name" value="NifU_N"/>
    <property type="match status" value="1"/>
</dbReference>
<feature type="domain" description="NIF system FeS cluster assembly NifU N-terminal" evidence="9">
    <location>
        <begin position="25"/>
        <end position="150"/>
    </location>
</feature>
<dbReference type="InterPro" id="IPR011339">
    <property type="entry name" value="ISCU"/>
</dbReference>
<sequence>MLRTLTTKLARPAIQRPIMANGARMYHEKVIDHYERPRNVGSLDKKDPSVGTGLVGAPACGDVMKLQIKVDDVTGKITDVKFKTFGCGSAIASSSFMTERVRGMSLDEAGSIKNTEIAKELCLPPVKLHCSMLAEDAIKSAIKDYKKKRAAAATTIADSAAAATPDAATA</sequence>
<evidence type="ECO:0000256" key="5">
    <source>
        <dbReference type="ARBA" id="ARBA00023004"/>
    </source>
</evidence>
<keyword evidence="5 8" id="KW-0408">Iron</keyword>
<comment type="cofactor">
    <cofactor evidence="7 8">
        <name>[2Fe-2S] cluster</name>
        <dbReference type="ChEBI" id="CHEBI:190135"/>
    </cofactor>
</comment>
<protein>
    <recommendedName>
        <fullName evidence="8">Iron-sulfur cluster assembly protein</fullName>
    </recommendedName>
</protein>
<gene>
    <name evidence="10" type="ORF">INT43_004687</name>
</gene>
<evidence type="ECO:0000256" key="4">
    <source>
        <dbReference type="ARBA" id="ARBA00022723"/>
    </source>
</evidence>
<dbReference type="NCBIfam" id="TIGR01999">
    <property type="entry name" value="iscU"/>
    <property type="match status" value="1"/>
</dbReference>
<proteinExistence type="inferred from homology"/>
<keyword evidence="4 8" id="KW-0479">Metal-binding</keyword>
<evidence type="ECO:0000313" key="10">
    <source>
        <dbReference type="EMBL" id="KAG2173313.1"/>
    </source>
</evidence>
<evidence type="ECO:0000256" key="6">
    <source>
        <dbReference type="ARBA" id="ARBA00023014"/>
    </source>
</evidence>
<evidence type="ECO:0000256" key="8">
    <source>
        <dbReference type="RuleBase" id="RU362089"/>
    </source>
</evidence>
<dbReference type="CDD" id="cd06664">
    <property type="entry name" value="IscU_like"/>
    <property type="match status" value="1"/>
</dbReference>
<comment type="pathway">
    <text evidence="1">Cofactor biosynthesis; iron-sulfur cluster biosynthesis.</text>
</comment>
<comment type="caution">
    <text evidence="10">The sequence shown here is derived from an EMBL/GenBank/DDBJ whole genome shotgun (WGS) entry which is preliminary data.</text>
</comment>
<evidence type="ECO:0000256" key="2">
    <source>
        <dbReference type="ARBA" id="ARBA00006420"/>
    </source>
</evidence>
<keyword evidence="8" id="KW-0496">Mitochondrion</keyword>
<keyword evidence="11" id="KW-1185">Reference proteome</keyword>
<dbReference type="PANTHER" id="PTHR10093">
    <property type="entry name" value="IRON-SULFUR CLUSTER ASSEMBLY ENZYME NIFU HOMOLOG"/>
    <property type="match status" value="1"/>
</dbReference>
<evidence type="ECO:0000256" key="3">
    <source>
        <dbReference type="ARBA" id="ARBA00022714"/>
    </source>
</evidence>